<sequence length="88" mass="10720">MKKTESKGFFCVAYLSNEKKTVWYNKVWKPSKMAEYLDKENKPWLWIKIYLHKNDYFSNPKANNYHTIFDKDNPVQEFTFQPFTKNTP</sequence>
<dbReference type="RefSeq" id="WP_229986515.1">
    <property type="nucleotide sequence ID" value="NZ_JAJJML010000002.1"/>
</dbReference>
<gene>
    <name evidence="1" type="ORF">LNP80_22680</name>
</gene>
<reference evidence="1" key="1">
    <citation type="submission" date="2021-11" db="EMBL/GenBank/DDBJ databases">
        <title>Description of novel Chryseobacterium species.</title>
        <authorList>
            <person name="Saticioglu I.B."/>
            <person name="Ay H."/>
            <person name="Altun S."/>
            <person name="Duman M."/>
        </authorList>
    </citation>
    <scope>NUCLEOTIDE SEQUENCE</scope>
    <source>
        <strain evidence="1">C-39</strain>
    </source>
</reference>
<evidence type="ECO:0000313" key="2">
    <source>
        <dbReference type="Proteomes" id="UP001107960"/>
    </source>
</evidence>
<name>A0A9Q3V0R4_9FLAO</name>
<evidence type="ECO:0000313" key="1">
    <source>
        <dbReference type="EMBL" id="MCC9037021.1"/>
    </source>
</evidence>
<comment type="caution">
    <text evidence="1">The sequence shown here is derived from an EMBL/GenBank/DDBJ whole genome shotgun (WGS) entry which is preliminary data.</text>
</comment>
<organism evidence="1 2">
    <name type="scientific">Chryseobacterium muglaense</name>
    <dbReference type="NCBI Taxonomy" id="2893752"/>
    <lineage>
        <taxon>Bacteria</taxon>
        <taxon>Pseudomonadati</taxon>
        <taxon>Bacteroidota</taxon>
        <taxon>Flavobacteriia</taxon>
        <taxon>Flavobacteriales</taxon>
        <taxon>Weeksellaceae</taxon>
        <taxon>Chryseobacterium group</taxon>
        <taxon>Chryseobacterium</taxon>
    </lineage>
</organism>
<dbReference type="Proteomes" id="UP001107960">
    <property type="component" value="Unassembled WGS sequence"/>
</dbReference>
<dbReference type="EMBL" id="JAJJML010000002">
    <property type="protein sequence ID" value="MCC9037021.1"/>
    <property type="molecule type" value="Genomic_DNA"/>
</dbReference>
<protein>
    <submittedName>
        <fullName evidence="1">Uncharacterized protein</fullName>
    </submittedName>
</protein>
<proteinExistence type="predicted"/>
<accession>A0A9Q3V0R4</accession>
<dbReference type="AlphaFoldDB" id="A0A9Q3V0R4"/>